<organism evidence="1 2">
    <name type="scientific">Xanthoceras sorbifolium</name>
    <dbReference type="NCBI Taxonomy" id="99658"/>
    <lineage>
        <taxon>Eukaryota</taxon>
        <taxon>Viridiplantae</taxon>
        <taxon>Streptophyta</taxon>
        <taxon>Embryophyta</taxon>
        <taxon>Tracheophyta</taxon>
        <taxon>Spermatophyta</taxon>
        <taxon>Magnoliopsida</taxon>
        <taxon>eudicotyledons</taxon>
        <taxon>Gunneridae</taxon>
        <taxon>Pentapetalae</taxon>
        <taxon>rosids</taxon>
        <taxon>malvids</taxon>
        <taxon>Sapindales</taxon>
        <taxon>Sapindaceae</taxon>
        <taxon>Xanthoceroideae</taxon>
        <taxon>Xanthoceras</taxon>
    </lineage>
</organism>
<sequence>MTWEKMKSKFMSKFLPPDYEQWIYVQIQKSQAFDLARKAEEPIISRLPGPIVEGIEDDEDLFVGMAQRVRVAEIVKGNEEDEYWWPGLEYIYAKSTFSLKYKSGQMNKVADALSRRAKLLVTVASEVTGFEFSREHYAEDTYFQQVWNLFCEYQDAGDFLIHDGYLFKSNKLRIPQGSLREKIIRELHCGELGRDKMTAD</sequence>
<name>A0ABQ8IKL0_9ROSI</name>
<evidence type="ECO:0000313" key="1">
    <source>
        <dbReference type="EMBL" id="KAH7577231.1"/>
    </source>
</evidence>
<gene>
    <name evidence="1" type="ORF">JRO89_XS01G0225200</name>
</gene>
<keyword evidence="2" id="KW-1185">Reference proteome</keyword>
<reference evidence="1 2" key="1">
    <citation type="submission" date="2021-02" db="EMBL/GenBank/DDBJ databases">
        <title>Plant Genome Project.</title>
        <authorList>
            <person name="Zhang R.-G."/>
        </authorList>
    </citation>
    <scope>NUCLEOTIDE SEQUENCE [LARGE SCALE GENOMIC DNA]</scope>
    <source>
        <tissue evidence="1">Leaves</tissue>
    </source>
</reference>
<dbReference type="Proteomes" id="UP000827721">
    <property type="component" value="Unassembled WGS sequence"/>
</dbReference>
<protein>
    <submittedName>
        <fullName evidence="1">Uncharacterized protein</fullName>
    </submittedName>
</protein>
<proteinExistence type="predicted"/>
<accession>A0ABQ8IKL0</accession>
<dbReference type="EMBL" id="JAFEMO010000001">
    <property type="protein sequence ID" value="KAH7577231.1"/>
    <property type="molecule type" value="Genomic_DNA"/>
</dbReference>
<evidence type="ECO:0000313" key="2">
    <source>
        <dbReference type="Proteomes" id="UP000827721"/>
    </source>
</evidence>
<comment type="caution">
    <text evidence="1">The sequence shown here is derived from an EMBL/GenBank/DDBJ whole genome shotgun (WGS) entry which is preliminary data.</text>
</comment>